<keyword evidence="2" id="KW-1185">Reference proteome</keyword>
<accession>A0ABS0XV33</accession>
<comment type="caution">
    <text evidence="1">The sequence shown here is derived from an EMBL/GenBank/DDBJ whole genome shotgun (WGS) entry which is preliminary data.</text>
</comment>
<evidence type="ECO:0000313" key="1">
    <source>
        <dbReference type="EMBL" id="MBJ6123630.1"/>
    </source>
</evidence>
<evidence type="ECO:0000313" key="2">
    <source>
        <dbReference type="Proteomes" id="UP000640426"/>
    </source>
</evidence>
<proteinExistence type="predicted"/>
<dbReference type="EMBL" id="JAELXS010000017">
    <property type="protein sequence ID" value="MBJ6123630.1"/>
    <property type="molecule type" value="Genomic_DNA"/>
</dbReference>
<reference evidence="2" key="1">
    <citation type="submission" date="2020-12" db="EMBL/GenBank/DDBJ databases">
        <title>Hymenobacter sp.</title>
        <authorList>
            <person name="Kim M.K."/>
        </authorList>
    </citation>
    <scope>NUCLEOTIDE SEQUENCE [LARGE SCALE GENOMIC DNA]</scope>
    <source>
        <strain evidence="2">BT553</strain>
    </source>
</reference>
<name>A0ABS0XV33_9SPHN</name>
<gene>
    <name evidence="1" type="ORF">JAO74_17765</name>
</gene>
<protein>
    <recommendedName>
        <fullName evidence="3">Transposase</fullName>
    </recommendedName>
</protein>
<evidence type="ECO:0008006" key="3">
    <source>
        <dbReference type="Google" id="ProtNLM"/>
    </source>
</evidence>
<dbReference type="Proteomes" id="UP000640426">
    <property type="component" value="Unassembled WGS sequence"/>
</dbReference>
<organism evidence="1 2">
    <name type="scientific">Sphingomonas mollis</name>
    <dbReference type="NCBI Taxonomy" id="2795726"/>
    <lineage>
        <taxon>Bacteria</taxon>
        <taxon>Pseudomonadati</taxon>
        <taxon>Pseudomonadota</taxon>
        <taxon>Alphaproteobacteria</taxon>
        <taxon>Sphingomonadales</taxon>
        <taxon>Sphingomonadaceae</taxon>
        <taxon>Sphingomonas</taxon>
    </lineage>
</organism>
<sequence>MPASSPSARHQRVVIALSVHILRAGVSRCSDARVDGVEVRLALRCLLQHCPERWPLELYWDAAAQENDIGRAQGVTTAFNGIVRQLRNVGRYEDVPLL</sequence>